<keyword evidence="8" id="KW-0677">Repeat</keyword>
<dbReference type="InterPro" id="IPR016093">
    <property type="entry name" value="MIR_motif"/>
</dbReference>
<protein>
    <recommendedName>
        <fullName evidence="4">dolichyl-phosphate-mannose--protein mannosyltransferase</fullName>
        <ecNumber evidence="4">2.4.1.109</ecNumber>
    </recommendedName>
</protein>
<feature type="compositionally biased region" description="Polar residues" evidence="14">
    <location>
        <begin position="1181"/>
        <end position="1190"/>
    </location>
</feature>
<feature type="compositionally biased region" description="Low complexity" evidence="14">
    <location>
        <begin position="102"/>
        <end position="118"/>
    </location>
</feature>
<feature type="compositionally biased region" description="Low complexity" evidence="14">
    <location>
        <begin position="251"/>
        <end position="282"/>
    </location>
</feature>
<proteinExistence type="inferred from homology"/>
<dbReference type="UniPathway" id="UPA00378"/>
<dbReference type="GO" id="GO:0005789">
    <property type="term" value="C:endoplasmic reticulum membrane"/>
    <property type="evidence" value="ECO:0007669"/>
    <property type="project" value="UniProtKB-SubCell"/>
</dbReference>
<feature type="region of interest" description="Disordered" evidence="14">
    <location>
        <begin position="1169"/>
        <end position="1226"/>
    </location>
</feature>
<feature type="compositionally biased region" description="Low complexity" evidence="14">
    <location>
        <begin position="1574"/>
        <end position="1585"/>
    </location>
</feature>
<feature type="compositionally biased region" description="Basic and acidic residues" evidence="14">
    <location>
        <begin position="1457"/>
        <end position="1573"/>
    </location>
</feature>
<feature type="region of interest" description="Disordered" evidence="14">
    <location>
        <begin position="1"/>
        <end position="83"/>
    </location>
</feature>
<feature type="transmembrane region" description="Helical" evidence="15">
    <location>
        <begin position="1066"/>
        <end position="1086"/>
    </location>
</feature>
<evidence type="ECO:0000256" key="5">
    <source>
        <dbReference type="ARBA" id="ARBA00022676"/>
    </source>
</evidence>
<dbReference type="InterPro" id="IPR003342">
    <property type="entry name" value="ArnT-like_N"/>
</dbReference>
<feature type="compositionally biased region" description="Polar residues" evidence="14">
    <location>
        <begin position="177"/>
        <end position="187"/>
    </location>
</feature>
<feature type="compositionally biased region" description="Polar residues" evidence="14">
    <location>
        <begin position="229"/>
        <end position="240"/>
    </location>
</feature>
<keyword evidence="18" id="KW-1185">Reference proteome</keyword>
<dbReference type="Pfam" id="PF16192">
    <property type="entry name" value="PMT_4TMC"/>
    <property type="match status" value="1"/>
</dbReference>
<feature type="compositionally biased region" description="Low complexity" evidence="14">
    <location>
        <begin position="47"/>
        <end position="69"/>
    </location>
</feature>
<comment type="subcellular location">
    <subcellularLocation>
        <location evidence="1">Endoplasmic reticulum membrane</location>
        <topology evidence="1">Multi-pass membrane protein</topology>
    </subcellularLocation>
</comment>
<feature type="compositionally biased region" description="Polar residues" evidence="14">
    <location>
        <begin position="132"/>
        <end position="144"/>
    </location>
</feature>
<feature type="region of interest" description="Disordered" evidence="14">
    <location>
        <begin position="1239"/>
        <end position="1313"/>
    </location>
</feature>
<keyword evidence="6 17" id="KW-0808">Transferase</keyword>
<feature type="compositionally biased region" description="Basic residues" evidence="14">
    <location>
        <begin position="1272"/>
        <end position="1281"/>
    </location>
</feature>
<keyword evidence="9" id="KW-0256">Endoplasmic reticulum</keyword>
<accession>A0A197K6P4</accession>
<feature type="region of interest" description="Disordered" evidence="14">
    <location>
        <begin position="1633"/>
        <end position="1659"/>
    </location>
</feature>
<dbReference type="CDD" id="cd22249">
    <property type="entry name" value="UDM1_RNF168_RNF169-like"/>
    <property type="match status" value="1"/>
</dbReference>
<gene>
    <name evidence="17" type="ORF">K457DRAFT_15720</name>
</gene>
<keyword evidence="10 15" id="KW-1133">Transmembrane helix</keyword>
<comment type="catalytic activity">
    <reaction evidence="12">
        <text>a di-trans,poly-cis-dolichyl beta-D-mannosyl phosphate + L-threonyl-[protein] = 3-O-(alpha-D-mannosyl)-L-threonyl-[protein] + a di-trans,poly-cis-dolichyl phosphate + H(+)</text>
        <dbReference type="Rhea" id="RHEA:53396"/>
        <dbReference type="Rhea" id="RHEA-COMP:11060"/>
        <dbReference type="Rhea" id="RHEA-COMP:13547"/>
        <dbReference type="Rhea" id="RHEA-COMP:19498"/>
        <dbReference type="Rhea" id="RHEA-COMP:19501"/>
        <dbReference type="ChEBI" id="CHEBI:15378"/>
        <dbReference type="ChEBI" id="CHEBI:30013"/>
        <dbReference type="ChEBI" id="CHEBI:57683"/>
        <dbReference type="ChEBI" id="CHEBI:58211"/>
        <dbReference type="ChEBI" id="CHEBI:137323"/>
        <dbReference type="EC" id="2.4.1.109"/>
    </reaction>
</comment>
<feature type="compositionally biased region" description="Low complexity" evidence="14">
    <location>
        <begin position="194"/>
        <end position="222"/>
    </location>
</feature>
<comment type="pathway">
    <text evidence="2">Protein modification; protein glycosylation.</text>
</comment>
<feature type="transmembrane region" description="Helical" evidence="15">
    <location>
        <begin position="445"/>
        <end position="465"/>
    </location>
</feature>
<dbReference type="InterPro" id="IPR036300">
    <property type="entry name" value="MIR_dom_sf"/>
</dbReference>
<evidence type="ECO:0000256" key="12">
    <source>
        <dbReference type="ARBA" id="ARBA00045085"/>
    </source>
</evidence>
<dbReference type="InterPro" id="IPR027005">
    <property type="entry name" value="PMT-like"/>
</dbReference>
<keyword evidence="5" id="KW-0328">Glycosyltransferase</keyword>
<evidence type="ECO:0000256" key="14">
    <source>
        <dbReference type="SAM" id="MobiDB-lite"/>
    </source>
</evidence>
<dbReference type="OrthoDB" id="292747at2759"/>
<feature type="compositionally biased region" description="Gly residues" evidence="14">
    <location>
        <begin position="154"/>
        <end position="166"/>
    </location>
</feature>
<evidence type="ECO:0000256" key="6">
    <source>
        <dbReference type="ARBA" id="ARBA00022679"/>
    </source>
</evidence>
<dbReference type="GO" id="GO:0004169">
    <property type="term" value="F:dolichyl-phosphate-mannose-protein mannosyltransferase activity"/>
    <property type="evidence" value="ECO:0007669"/>
    <property type="project" value="UniProtKB-EC"/>
</dbReference>
<dbReference type="Pfam" id="PF02366">
    <property type="entry name" value="PMT"/>
    <property type="match status" value="1"/>
</dbReference>
<dbReference type="PROSITE" id="PS50919">
    <property type="entry name" value="MIR"/>
    <property type="match status" value="1"/>
</dbReference>
<sequence length="1659" mass="189684">MSYGGYNPGRQQQQQELPFSNAAGGGVAPPSPPSTQGSTTMRSRTGSLSSNPSQQQPQQQQHGSSYSSQPPTPTTREGFYSGVGLNIHTTGYGSGGYNNNNTGYGSGPSSPVSMSPYPTATQVPGGRGASAPNPTTPLHQQSHQLPAYSRRSGDGAGSGIDDGGYSSGYDSPSGISTSVPYAFNTNGLHRPHPQHSQQQQHVATYQQQQTTTSATRQSTQRYYPRSHSRNLSNASETSLNIDAGADNTLYSPGPASLSSASSSRRGSFSDANGTSTTSNSTGFFARQRTYRPSTTGAVSDADDDLDMDLGNKNSPRRHRQKRMAKQSTSNRNLLGAVGGMGGRKSGGRGMRGILNDWDMLLPSGDPYVDVDEDEGEDGMNENERWKKKQLARRGWESKRGQGIILGLIVTVAVFVRIWKLAFPAAVVSEEQHLGGYIRDYLQGNFVVDVHPPLGKMLFSLAAYLLGYDGKFDFISGKLYPSNVPFIGLRMFAAACGVGLIPISYLTIKRSGHSTQAAITCAILVTFENALITQNRFMTLDAPMMLFMGYTLLAWVNFYNHRNRPFTRGWWTWLLQTGVGLFLSSSVKWVGSFTLVTIGLCVAKYLQESRKHLYLSTREFSKQITALSLCLLILPVLLYMGLYAIDFQLLSKSGLGDSWVSPQFRMTLKGHDVERVMADIAWQSKIHIRHANSNGGWVHSTPGEYARDGTIDQAIQLVEWDDELTCWQVEPSDLATKERQSHNYIDRAKNPKSDILPPFEGYIYDGDLIRLKHCYTKVALSAHTLDSIGSNKSHIQEVRGIPWTREPSHETTWRVELVPDGAVPGLWTRTAKQPLKAGEAVKEKWHSIKGFRLWNEQRSCYLMSHKVYRATYSSYQEVGCIRDGRQKGDTIFVVDRNVNPHLPAKTPSHSYEPLSFLQKFVEINKVMWWTHHDLASPLHSHSPHSSHSHKSRKSDASHPWSWLFLGRGLNYYSSKETNNYVYLLGNPILWWSASSIAVFYVLGCFWSVFGSLLGKTAKNQQNQPRARFGLTPFYTIAPGTFCLGWFIHYAPYFFISSSSPTTLGSQLYLHNYLPSLYFSILLLVSRLDRTWQSWSSRKLRYTTGLILVILVILSWYSLSPLAYGTDFSSRQACEQARSVGGWEFVCRRQNLPLARPQDAIARIVVERRVDHEEHEEQEEAENSQFYYQTPPATDLAGGIEHHDHAGHDHDSEGGEEEEGEQHDHEGPFNEEEQEHYDHEHFHHPRGHQHSDDDDHGHHHHGHGHAIHNPAIEHHHHHHHHHHDDHLHQDTLFPPPSPPTSSPEAQAEADKKQSIKQERMDKMFAAAAQNANNALLQREKLVAEKLALEARQRELDEQLRVQEEQERQQQQAEVAERQKEEEKKQKEEEKKQKEEEKQKQKEEEEKQKQEEEEEKQKQKEEEEKQKQKEDEEKQKQKEEEEKQKEREEQERQAAAVAAAHEEQAQRDREIQEQVRRAQEERERERQAQEEKEREGQERLQREEQERQQKEAQEQLERRQHEEQERQKREAQEQLERQQREEQEKRDREDRERQHREEQERQQREEQLRRDREAQEIHQQQQQQQQQQQEREQLEREAAQEAIAMIQKEEEVAKAKKEKMTRQMLEEQVRILQAQVDSHHARSLDMAAQQQRLQQQQQQQPT</sequence>
<feature type="transmembrane region" description="Helical" evidence="15">
    <location>
        <begin position="623"/>
        <end position="644"/>
    </location>
</feature>
<dbReference type="PANTHER" id="PTHR10050">
    <property type="entry name" value="DOLICHYL-PHOSPHATE-MANNOSE--PROTEIN MANNOSYLTRANSFERASE"/>
    <property type="match status" value="1"/>
</dbReference>
<dbReference type="Proteomes" id="UP000078512">
    <property type="component" value="Unassembled WGS sequence"/>
</dbReference>
<feature type="transmembrane region" description="Helical" evidence="15">
    <location>
        <begin position="1032"/>
        <end position="1054"/>
    </location>
</feature>
<feature type="compositionally biased region" description="Polar residues" evidence="14">
    <location>
        <begin position="9"/>
        <end position="18"/>
    </location>
</feature>
<feature type="compositionally biased region" description="Basic residues" evidence="14">
    <location>
        <begin position="314"/>
        <end position="324"/>
    </location>
</feature>
<evidence type="ECO:0000259" key="16">
    <source>
        <dbReference type="PROSITE" id="PS50919"/>
    </source>
</evidence>
<comment type="catalytic activity">
    <reaction evidence="13">
        <text>a di-trans,poly-cis-dolichyl beta-D-mannosyl phosphate + L-seryl-[protein] = 3-O-(alpha-D-mannosyl)-L-seryl-[protein] + a di-trans,poly-cis-dolichyl phosphate + H(+)</text>
        <dbReference type="Rhea" id="RHEA:17377"/>
        <dbReference type="Rhea" id="RHEA-COMP:9863"/>
        <dbReference type="Rhea" id="RHEA-COMP:13546"/>
        <dbReference type="Rhea" id="RHEA-COMP:19498"/>
        <dbReference type="Rhea" id="RHEA-COMP:19501"/>
        <dbReference type="ChEBI" id="CHEBI:15378"/>
        <dbReference type="ChEBI" id="CHEBI:29999"/>
        <dbReference type="ChEBI" id="CHEBI:57683"/>
        <dbReference type="ChEBI" id="CHEBI:58211"/>
        <dbReference type="ChEBI" id="CHEBI:137321"/>
        <dbReference type="EC" id="2.4.1.109"/>
    </reaction>
</comment>
<feature type="compositionally biased region" description="Basic and acidic residues" evidence="14">
    <location>
        <begin position="1586"/>
        <end position="1595"/>
    </location>
</feature>
<dbReference type="InterPro" id="IPR032421">
    <property type="entry name" value="PMT_4TMC"/>
</dbReference>
<keyword evidence="11 15" id="KW-0472">Membrane</keyword>
<evidence type="ECO:0000313" key="18">
    <source>
        <dbReference type="Proteomes" id="UP000078512"/>
    </source>
</evidence>
<dbReference type="PANTHER" id="PTHR10050:SF46">
    <property type="entry name" value="PROTEIN O-MANNOSYL-TRANSFERASE 2"/>
    <property type="match status" value="1"/>
</dbReference>
<feature type="transmembrane region" description="Helical" evidence="15">
    <location>
        <begin position="486"/>
        <end position="507"/>
    </location>
</feature>
<evidence type="ECO:0000256" key="8">
    <source>
        <dbReference type="ARBA" id="ARBA00022737"/>
    </source>
</evidence>
<reference evidence="17 18" key="1">
    <citation type="submission" date="2016-05" db="EMBL/GenBank/DDBJ databases">
        <title>Genome sequencing reveals origins of a unique bacterial endosymbiosis in the earliest lineages of terrestrial Fungi.</title>
        <authorList>
            <consortium name="DOE Joint Genome Institute"/>
            <person name="Uehling J."/>
            <person name="Gryganskyi A."/>
            <person name="Hameed K."/>
            <person name="Tschaplinski T."/>
            <person name="Misztal P."/>
            <person name="Wu S."/>
            <person name="Desiro A."/>
            <person name="Vande Pol N."/>
            <person name="Du Z.-Y."/>
            <person name="Zienkiewicz A."/>
            <person name="Zienkiewicz K."/>
            <person name="Morin E."/>
            <person name="Tisserant E."/>
            <person name="Splivallo R."/>
            <person name="Hainaut M."/>
            <person name="Henrissat B."/>
            <person name="Ohm R."/>
            <person name="Kuo A."/>
            <person name="Yan J."/>
            <person name="Lipzen A."/>
            <person name="Nolan M."/>
            <person name="Labutti K."/>
            <person name="Barry K."/>
            <person name="Goldstein A."/>
            <person name="Labbe J."/>
            <person name="Schadt C."/>
            <person name="Tuskan G."/>
            <person name="Grigoriev I."/>
            <person name="Martin F."/>
            <person name="Vilgalys R."/>
            <person name="Bonito G."/>
        </authorList>
    </citation>
    <scope>NUCLEOTIDE SEQUENCE [LARGE SCALE GENOMIC DNA]</scope>
    <source>
        <strain evidence="17 18">AG-77</strain>
    </source>
</reference>
<keyword evidence="7 15" id="KW-0812">Transmembrane</keyword>
<feature type="compositionally biased region" description="Low complexity" evidence="14">
    <location>
        <begin position="1646"/>
        <end position="1659"/>
    </location>
</feature>
<feature type="compositionally biased region" description="Basic and acidic residues" evidence="14">
    <location>
        <begin position="1372"/>
        <end position="1449"/>
    </location>
</feature>
<evidence type="ECO:0000256" key="9">
    <source>
        <dbReference type="ARBA" id="ARBA00022824"/>
    </source>
</evidence>
<feature type="compositionally biased region" description="Gly residues" evidence="14">
    <location>
        <begin position="336"/>
        <end position="348"/>
    </location>
</feature>
<feature type="transmembrane region" description="Helical" evidence="15">
    <location>
        <begin position="1098"/>
        <end position="1117"/>
    </location>
</feature>
<evidence type="ECO:0000256" key="7">
    <source>
        <dbReference type="ARBA" id="ARBA00022692"/>
    </source>
</evidence>
<evidence type="ECO:0000256" key="3">
    <source>
        <dbReference type="ARBA" id="ARBA00007222"/>
    </source>
</evidence>
<evidence type="ECO:0000256" key="11">
    <source>
        <dbReference type="ARBA" id="ARBA00023136"/>
    </source>
</evidence>
<feature type="domain" description="MIR" evidence="16">
    <location>
        <begin position="759"/>
        <end position="817"/>
    </location>
</feature>
<feature type="compositionally biased region" description="Basic and acidic residues" evidence="14">
    <location>
        <begin position="1198"/>
        <end position="1211"/>
    </location>
</feature>
<feature type="region of interest" description="Disordered" evidence="14">
    <location>
        <begin position="1357"/>
        <end position="1595"/>
    </location>
</feature>
<evidence type="ECO:0000256" key="15">
    <source>
        <dbReference type="SAM" id="Phobius"/>
    </source>
</evidence>
<dbReference type="STRING" id="1314771.A0A197K6P4"/>
<evidence type="ECO:0000256" key="4">
    <source>
        <dbReference type="ARBA" id="ARBA00012839"/>
    </source>
</evidence>
<dbReference type="SMART" id="SM00472">
    <property type="entry name" value="MIR"/>
    <property type="match status" value="2"/>
</dbReference>
<feature type="compositionally biased region" description="Low complexity" evidence="14">
    <location>
        <begin position="167"/>
        <end position="176"/>
    </location>
</feature>
<feature type="transmembrane region" description="Helical" evidence="15">
    <location>
        <begin position="987"/>
        <end position="1012"/>
    </location>
</feature>
<dbReference type="SUPFAM" id="SSF82109">
    <property type="entry name" value="MIR domain"/>
    <property type="match status" value="1"/>
</dbReference>
<name>A0A197K6P4_9FUNG</name>
<evidence type="ECO:0000256" key="2">
    <source>
        <dbReference type="ARBA" id="ARBA00004922"/>
    </source>
</evidence>
<feature type="transmembrane region" description="Helical" evidence="15">
    <location>
        <begin position="543"/>
        <end position="560"/>
    </location>
</feature>
<feature type="transmembrane region" description="Helical" evidence="15">
    <location>
        <begin position="580"/>
        <end position="602"/>
    </location>
</feature>
<evidence type="ECO:0000313" key="17">
    <source>
        <dbReference type="EMBL" id="OAQ33150.1"/>
    </source>
</evidence>
<organism evidence="17 18">
    <name type="scientific">Linnemannia elongata AG-77</name>
    <dbReference type="NCBI Taxonomy" id="1314771"/>
    <lineage>
        <taxon>Eukaryota</taxon>
        <taxon>Fungi</taxon>
        <taxon>Fungi incertae sedis</taxon>
        <taxon>Mucoromycota</taxon>
        <taxon>Mortierellomycotina</taxon>
        <taxon>Mortierellomycetes</taxon>
        <taxon>Mortierellales</taxon>
        <taxon>Mortierellaceae</taxon>
        <taxon>Linnemannia</taxon>
    </lineage>
</organism>
<feature type="region of interest" description="Disordered" evidence="14">
    <location>
        <begin position="102"/>
        <end position="348"/>
    </location>
</feature>
<evidence type="ECO:0000256" key="10">
    <source>
        <dbReference type="ARBA" id="ARBA00022989"/>
    </source>
</evidence>
<evidence type="ECO:0000256" key="13">
    <source>
        <dbReference type="ARBA" id="ARBA00045102"/>
    </source>
</evidence>
<comment type="similarity">
    <text evidence="3">Belongs to the glycosyltransferase 39 family.</text>
</comment>
<feature type="transmembrane region" description="Helical" evidence="15">
    <location>
        <begin position="402"/>
        <end position="425"/>
    </location>
</feature>
<dbReference type="EMBL" id="KV442022">
    <property type="protein sequence ID" value="OAQ33150.1"/>
    <property type="molecule type" value="Genomic_DNA"/>
</dbReference>
<dbReference type="CDD" id="cd23276">
    <property type="entry name" value="beta-trefoil_MIR_PMT"/>
    <property type="match status" value="1"/>
</dbReference>
<evidence type="ECO:0000256" key="1">
    <source>
        <dbReference type="ARBA" id="ARBA00004477"/>
    </source>
</evidence>
<dbReference type="EC" id="2.4.1.109" evidence="4"/>